<dbReference type="KEGG" id="kak:Kalk_18950"/>
<dbReference type="Gene3D" id="3.40.50.300">
    <property type="entry name" value="P-loop containing nucleotide triphosphate hydrolases"/>
    <property type="match status" value="1"/>
</dbReference>
<keyword evidence="11" id="KW-1006">Bacterial flagellum protein export</keyword>
<dbReference type="RefSeq" id="WP_101895751.1">
    <property type="nucleotide sequence ID" value="NZ_CP022684.1"/>
</dbReference>
<keyword evidence="9" id="KW-0342">GTP-binding</keyword>
<comment type="subcellular location">
    <subcellularLocation>
        <location evidence="1">Cell membrane</location>
        <topology evidence="1">Peripheral membrane protein</topology>
        <orientation evidence="1">Cytoplasmic side</orientation>
    </subcellularLocation>
</comment>
<evidence type="ECO:0000259" key="15">
    <source>
        <dbReference type="SMART" id="SM00962"/>
    </source>
</evidence>
<dbReference type="InterPro" id="IPR047040">
    <property type="entry name" value="FlhF__GTPase_dom"/>
</dbReference>
<dbReference type="GO" id="GO:0005525">
    <property type="term" value="F:GTP binding"/>
    <property type="evidence" value="ECO:0007669"/>
    <property type="project" value="UniProtKB-UniRule"/>
</dbReference>
<dbReference type="InterPro" id="IPR003593">
    <property type="entry name" value="AAA+_ATPase"/>
</dbReference>
<dbReference type="GO" id="GO:0005886">
    <property type="term" value="C:plasma membrane"/>
    <property type="evidence" value="ECO:0007669"/>
    <property type="project" value="UniProtKB-SubCell"/>
</dbReference>
<dbReference type="PANTHER" id="PTHR43134:SF3">
    <property type="entry name" value="FLAGELLAR BIOSYNTHESIS PROTEIN FLHF"/>
    <property type="match status" value="1"/>
</dbReference>
<name>A0A2K9LQ49_9GAMM</name>
<evidence type="ECO:0000256" key="3">
    <source>
        <dbReference type="ARBA" id="ARBA00014919"/>
    </source>
</evidence>
<dbReference type="InterPro" id="IPR000897">
    <property type="entry name" value="SRP54_GTPase_dom"/>
</dbReference>
<dbReference type="GO" id="GO:0044781">
    <property type="term" value="P:bacterial-type flagellum organization"/>
    <property type="evidence" value="ECO:0007669"/>
    <property type="project" value="UniProtKB-UniRule"/>
</dbReference>
<dbReference type="CDD" id="cd17873">
    <property type="entry name" value="FlhF"/>
    <property type="match status" value="1"/>
</dbReference>
<feature type="domain" description="AAA+ ATPase" evidence="14">
    <location>
        <begin position="276"/>
        <end position="446"/>
    </location>
</feature>
<dbReference type="Proteomes" id="UP000235116">
    <property type="component" value="Chromosome"/>
</dbReference>
<keyword evidence="5" id="KW-1003">Cell membrane</keyword>
<dbReference type="GO" id="GO:0015031">
    <property type="term" value="P:protein transport"/>
    <property type="evidence" value="ECO:0007669"/>
    <property type="project" value="UniProtKB-KW"/>
</dbReference>
<evidence type="ECO:0000256" key="11">
    <source>
        <dbReference type="ARBA" id="ARBA00023225"/>
    </source>
</evidence>
<feature type="domain" description="SRP54-type proteins GTP-binding" evidence="15">
    <location>
        <begin position="277"/>
        <end position="469"/>
    </location>
</feature>
<evidence type="ECO:0000259" key="14">
    <source>
        <dbReference type="SMART" id="SM00382"/>
    </source>
</evidence>
<reference evidence="17" key="1">
    <citation type="submission" date="2017-08" db="EMBL/GenBank/DDBJ databases">
        <title>Direct submision.</title>
        <authorList>
            <person name="Kim S.-J."/>
            <person name="Rhee S.-K."/>
        </authorList>
    </citation>
    <scope>NUCLEOTIDE SEQUENCE [LARGE SCALE GENOMIC DNA]</scope>
    <source>
        <strain evidence="17">GI5</strain>
    </source>
</reference>
<keyword evidence="10" id="KW-0472">Membrane</keyword>
<evidence type="ECO:0000256" key="4">
    <source>
        <dbReference type="ARBA" id="ARBA00022448"/>
    </source>
</evidence>
<comment type="similarity">
    <text evidence="2">Belongs to the GTP-binding SRP family.</text>
</comment>
<dbReference type="InterPro" id="IPR027417">
    <property type="entry name" value="P-loop_NTPase"/>
</dbReference>
<dbReference type="AlphaFoldDB" id="A0A2K9LQ49"/>
<keyword evidence="8" id="KW-0653">Protein transport</keyword>
<evidence type="ECO:0000256" key="5">
    <source>
        <dbReference type="ARBA" id="ARBA00022475"/>
    </source>
</evidence>
<evidence type="ECO:0000256" key="8">
    <source>
        <dbReference type="ARBA" id="ARBA00022927"/>
    </source>
</evidence>
<protein>
    <recommendedName>
        <fullName evidence="3 13">Flagellar biosynthesis protein FlhF</fullName>
    </recommendedName>
</protein>
<dbReference type="EMBL" id="CP022684">
    <property type="protein sequence ID" value="AUM14377.1"/>
    <property type="molecule type" value="Genomic_DNA"/>
</dbReference>
<evidence type="ECO:0000256" key="13">
    <source>
        <dbReference type="NCBIfam" id="TIGR03499"/>
    </source>
</evidence>
<dbReference type="InterPro" id="IPR020006">
    <property type="entry name" value="FlhF"/>
</dbReference>
<dbReference type="GO" id="GO:0003924">
    <property type="term" value="F:GTPase activity"/>
    <property type="evidence" value="ECO:0007669"/>
    <property type="project" value="UniProtKB-UniRule"/>
</dbReference>
<evidence type="ECO:0000313" key="17">
    <source>
        <dbReference type="Proteomes" id="UP000235116"/>
    </source>
</evidence>
<evidence type="ECO:0000256" key="12">
    <source>
        <dbReference type="ARBA" id="ARBA00025337"/>
    </source>
</evidence>
<dbReference type="SMART" id="SM00382">
    <property type="entry name" value="AAA"/>
    <property type="match status" value="1"/>
</dbReference>
<keyword evidence="16" id="KW-0969">Cilium</keyword>
<evidence type="ECO:0000256" key="10">
    <source>
        <dbReference type="ARBA" id="ARBA00023136"/>
    </source>
</evidence>
<dbReference type="GO" id="GO:0006614">
    <property type="term" value="P:SRP-dependent cotranslational protein targeting to membrane"/>
    <property type="evidence" value="ECO:0007669"/>
    <property type="project" value="UniProtKB-UniRule"/>
</dbReference>
<keyword evidence="4" id="KW-0813">Transport</keyword>
<comment type="function">
    <text evidence="12">Necessary for flagellar biosynthesis. May be involved in translocation of the flagellum.</text>
</comment>
<evidence type="ECO:0000313" key="16">
    <source>
        <dbReference type="EMBL" id="AUM14377.1"/>
    </source>
</evidence>
<keyword evidence="16" id="KW-0282">Flagellum</keyword>
<dbReference type="Pfam" id="PF00448">
    <property type="entry name" value="SRP54"/>
    <property type="match status" value="1"/>
</dbReference>
<keyword evidence="17" id="KW-1185">Reference proteome</keyword>
<organism evidence="16 17">
    <name type="scientific">Ketobacter alkanivorans</name>
    <dbReference type="NCBI Taxonomy" id="1917421"/>
    <lineage>
        <taxon>Bacteria</taxon>
        <taxon>Pseudomonadati</taxon>
        <taxon>Pseudomonadota</taxon>
        <taxon>Gammaproteobacteria</taxon>
        <taxon>Pseudomonadales</taxon>
        <taxon>Ketobacteraceae</taxon>
        <taxon>Ketobacter</taxon>
    </lineage>
</organism>
<keyword evidence="6" id="KW-0547">Nucleotide-binding</keyword>
<keyword evidence="16" id="KW-0966">Cell projection</keyword>
<proteinExistence type="inferred from homology"/>
<evidence type="ECO:0000256" key="1">
    <source>
        <dbReference type="ARBA" id="ARBA00004413"/>
    </source>
</evidence>
<dbReference type="PANTHER" id="PTHR43134">
    <property type="entry name" value="SIGNAL RECOGNITION PARTICLE RECEPTOR SUBUNIT ALPHA"/>
    <property type="match status" value="1"/>
</dbReference>
<keyword evidence="7" id="KW-1005">Bacterial flagellum biogenesis</keyword>
<dbReference type="NCBIfam" id="TIGR03499">
    <property type="entry name" value="FlhF"/>
    <property type="match status" value="1"/>
</dbReference>
<dbReference type="SMART" id="SM00962">
    <property type="entry name" value="SRP54"/>
    <property type="match status" value="1"/>
</dbReference>
<dbReference type="GO" id="GO:0005047">
    <property type="term" value="F:signal recognition particle binding"/>
    <property type="evidence" value="ECO:0007669"/>
    <property type="project" value="TreeGrafter"/>
</dbReference>
<evidence type="ECO:0000256" key="6">
    <source>
        <dbReference type="ARBA" id="ARBA00022741"/>
    </source>
</evidence>
<dbReference type="SUPFAM" id="SSF52540">
    <property type="entry name" value="P-loop containing nucleoside triphosphate hydrolases"/>
    <property type="match status" value="1"/>
</dbReference>
<sequence>MNTKKFIAADMRQALKLVREELGADAVILSNRKVAGGIEIVAAADYDEFVEQHKARERKQNHIPDFMSDSASSPALGDPARLLNDRGGFAPTAEDKSNLIEALQRREQANQKFNEMWLKQLNSREEQSDRDVEVRLSQQARVQADVAAPAPATTATPEVAAVSSPAVTVASAAPAPIVAAPSAASPEWAEMRGELNQLRQMLNVQMANVAWGDFSHRHPLEASVFKKLARLGLSPALCRKLVRNLKPGTDLKLAWREALLELSDDLPLLGEDIAAHGGIFAFVGPAGVGKTTTIAKIATRFVLEHGAENLALITTDSYRIAGHEQLSTLGRILKVPVRVVTEQQSLDQLLRSLSRKKLILVDTAGLSHKDQVHQEQMTMLESMGANIQRWLVLSSTSQRRILDKAINEYKQLNLEGCILTKLDESASLGEALSVAIESQLPIAYITDGQNIPDDIARPQATRLINHAIALAKEYRMDDALVADMYSDAISEMEPDLAYG</sequence>
<dbReference type="OrthoDB" id="9778554at2"/>
<gene>
    <name evidence="16" type="primary">flhF</name>
    <name evidence="16" type="ORF">Kalk_18950</name>
</gene>
<accession>A0A2K9LQ49</accession>
<evidence type="ECO:0000256" key="9">
    <source>
        <dbReference type="ARBA" id="ARBA00023134"/>
    </source>
</evidence>
<evidence type="ECO:0000256" key="2">
    <source>
        <dbReference type="ARBA" id="ARBA00008531"/>
    </source>
</evidence>
<evidence type="ECO:0000256" key="7">
    <source>
        <dbReference type="ARBA" id="ARBA00022795"/>
    </source>
</evidence>
<dbReference type="FunFam" id="3.40.50.300:FF:000695">
    <property type="entry name" value="Flagellar biosynthesis regulator FlhF"/>
    <property type="match status" value="1"/>
</dbReference>